<evidence type="ECO:0000256" key="1">
    <source>
        <dbReference type="ARBA" id="ARBA00004953"/>
    </source>
</evidence>
<keyword evidence="5" id="KW-0949">S-adenosyl-L-methionine</keyword>
<dbReference type="GO" id="GO:0008276">
    <property type="term" value="F:protein methyltransferase activity"/>
    <property type="evidence" value="ECO:0007669"/>
    <property type="project" value="InterPro"/>
</dbReference>
<dbReference type="Proteomes" id="UP000563898">
    <property type="component" value="Unassembled WGS sequence"/>
</dbReference>
<evidence type="ECO:0000256" key="3">
    <source>
        <dbReference type="ARBA" id="ARBA00022603"/>
    </source>
</evidence>
<reference evidence="7 8" key="1">
    <citation type="submission" date="2020-04" db="EMBL/GenBank/DDBJ databases">
        <title>MicrobeNet Type strains.</title>
        <authorList>
            <person name="Nicholson A.C."/>
        </authorList>
    </citation>
    <scope>NUCLEOTIDE SEQUENCE [LARGE SCALE GENOMIC DNA]</scope>
    <source>
        <strain evidence="7 8">ATCC BAA-14</strain>
    </source>
</reference>
<dbReference type="RefSeq" id="WP_006370177.1">
    <property type="nucleotide sequence ID" value="NZ_JAAXPC010000006.1"/>
</dbReference>
<dbReference type="InterPro" id="IPR050714">
    <property type="entry name" value="Cobalamin_biosynth_MTase"/>
</dbReference>
<dbReference type="PANTHER" id="PTHR43182">
    <property type="entry name" value="COBALT-PRECORRIN-6B C(15)-METHYLTRANSFERASE (DECARBOXYLATING)"/>
    <property type="match status" value="1"/>
</dbReference>
<dbReference type="InterPro" id="IPR006365">
    <property type="entry name" value="Cbl_synth_CobL"/>
</dbReference>
<evidence type="ECO:0000256" key="5">
    <source>
        <dbReference type="ARBA" id="ARBA00022691"/>
    </source>
</evidence>
<evidence type="ECO:0000313" key="8">
    <source>
        <dbReference type="Proteomes" id="UP000563898"/>
    </source>
</evidence>
<dbReference type="GO" id="GO:0009236">
    <property type="term" value="P:cobalamin biosynthetic process"/>
    <property type="evidence" value="ECO:0007669"/>
    <property type="project" value="UniProtKB-UniPathway"/>
</dbReference>
<name>A0A846WN12_9ACTN</name>
<keyword evidence="4 7" id="KW-0808">Transferase</keyword>
<comment type="pathway">
    <text evidence="1">Cofactor biosynthesis; adenosylcobalamin biosynthesis.</text>
</comment>
<keyword evidence="3 7" id="KW-0489">Methyltransferase</keyword>
<keyword evidence="2" id="KW-0169">Cobalamin biosynthesis</keyword>
<dbReference type="SUPFAM" id="SSF53335">
    <property type="entry name" value="S-adenosyl-L-methionine-dependent methyltransferases"/>
    <property type="match status" value="1"/>
</dbReference>
<evidence type="ECO:0000256" key="4">
    <source>
        <dbReference type="ARBA" id="ARBA00022679"/>
    </source>
</evidence>
<protein>
    <submittedName>
        <fullName evidence="7">Bifunctional cobalt-precorrin-7 (C(5))-methyltransferase/cobalt-precorrin-6B (C(15))-methyltransferase</fullName>
    </submittedName>
</protein>
<dbReference type="InterPro" id="IPR014776">
    <property type="entry name" value="4pyrrole_Mease_sub2"/>
</dbReference>
<dbReference type="UniPathway" id="UPA00148"/>
<organism evidence="7 8">
    <name type="scientific">Gordonia polyisoprenivorans</name>
    <dbReference type="NCBI Taxonomy" id="84595"/>
    <lineage>
        <taxon>Bacteria</taxon>
        <taxon>Bacillati</taxon>
        <taxon>Actinomycetota</taxon>
        <taxon>Actinomycetes</taxon>
        <taxon>Mycobacteriales</taxon>
        <taxon>Gordoniaceae</taxon>
        <taxon>Gordonia</taxon>
    </lineage>
</organism>
<dbReference type="InterPro" id="IPR035996">
    <property type="entry name" value="4pyrrol_Methylase_sf"/>
</dbReference>
<dbReference type="NCBIfam" id="TIGR02469">
    <property type="entry name" value="CbiT"/>
    <property type="match status" value="1"/>
</dbReference>
<dbReference type="PIRSF" id="PIRSF036428">
    <property type="entry name" value="CobL"/>
    <property type="match status" value="1"/>
</dbReference>
<gene>
    <name evidence="7" type="ORF">HGA05_12530</name>
</gene>
<evidence type="ECO:0000256" key="2">
    <source>
        <dbReference type="ARBA" id="ARBA00022573"/>
    </source>
</evidence>
<feature type="domain" description="Tetrapyrrole methylase" evidence="6">
    <location>
        <begin position="13"/>
        <end position="206"/>
    </location>
</feature>
<evidence type="ECO:0000313" key="7">
    <source>
        <dbReference type="EMBL" id="NKY02406.1"/>
    </source>
</evidence>
<dbReference type="InterPro" id="IPR014008">
    <property type="entry name" value="Cbl_synth_MTase_CbiT"/>
</dbReference>
<dbReference type="AlphaFoldDB" id="A0A846WN12"/>
<dbReference type="CDD" id="cd11644">
    <property type="entry name" value="Precorrin-6Y-MT"/>
    <property type="match status" value="1"/>
</dbReference>
<dbReference type="PANTHER" id="PTHR43182:SF1">
    <property type="entry name" value="COBALT-PRECORRIN-7 C(5)-METHYLTRANSFERASE"/>
    <property type="match status" value="1"/>
</dbReference>
<sequence length="427" mass="44691">MSDSVPAQDDSTFVVVGIGADGWDGLSPIARSELTSAQMILGSARQLALLPDLGVTTVAWRSPMSEHLHAVLTGSSAELTRYGGPGRTRIHLLASGDPMFHGLGATIVAAVGGHRVQVIPTVSSASLACARLGWDLADVAVVSAVTADPEIVLTEITDARRVLILARDATTPVRIADLLVAHGFGASPFTVLEQLAGPRERVTSARADSWDPATVVDPLNIIAVDCIGPRCSTLPGRDESAFEHDGQITKSVIRALTVCALAPSYRQTLWDIGSGSGSVAIEWLRAQPGGVVIAFERDTARAERLRTNTHRHGVSGRVTIGGAVPDALVHAPIPDAVFIGGGLSPVVLDTAWAALRPGGRLVANAVTIETQAILADWHRMRSDATESTLRRVAVETAAPLGGYLTWRPALPIVSWAGTKATDGTVTS</sequence>
<dbReference type="Gene3D" id="3.40.50.150">
    <property type="entry name" value="Vaccinia Virus protein VP39"/>
    <property type="match status" value="1"/>
</dbReference>
<dbReference type="InterPro" id="IPR000878">
    <property type="entry name" value="4pyrrol_Mease"/>
</dbReference>
<accession>A0A846WN12</accession>
<dbReference type="GO" id="GO:0032259">
    <property type="term" value="P:methylation"/>
    <property type="evidence" value="ECO:0007669"/>
    <property type="project" value="UniProtKB-KW"/>
</dbReference>
<proteinExistence type="predicted"/>
<dbReference type="NCBIfam" id="TIGR02467">
    <property type="entry name" value="CbiE"/>
    <property type="match status" value="1"/>
</dbReference>
<evidence type="ECO:0000259" key="6">
    <source>
        <dbReference type="Pfam" id="PF00590"/>
    </source>
</evidence>
<dbReference type="InterPro" id="IPR029063">
    <property type="entry name" value="SAM-dependent_MTases_sf"/>
</dbReference>
<dbReference type="SUPFAM" id="SSF53790">
    <property type="entry name" value="Tetrapyrrole methylase"/>
    <property type="match status" value="1"/>
</dbReference>
<dbReference type="CDD" id="cd02440">
    <property type="entry name" value="AdoMet_MTases"/>
    <property type="match status" value="1"/>
</dbReference>
<comment type="caution">
    <text evidence="7">The sequence shown here is derived from an EMBL/GenBank/DDBJ whole genome shotgun (WGS) entry which is preliminary data.</text>
</comment>
<dbReference type="InterPro" id="IPR014777">
    <property type="entry name" value="4pyrrole_Mease_sub1"/>
</dbReference>
<dbReference type="InterPro" id="IPR012818">
    <property type="entry name" value="CbiE"/>
</dbReference>
<dbReference type="Gene3D" id="3.30.950.10">
    <property type="entry name" value="Methyltransferase, Cobalt-precorrin-4 Transmethylase, Domain 2"/>
    <property type="match status" value="1"/>
</dbReference>
<dbReference type="Gene3D" id="3.40.1010.10">
    <property type="entry name" value="Cobalt-precorrin-4 Transmethylase, Domain 1"/>
    <property type="match status" value="1"/>
</dbReference>
<dbReference type="Pfam" id="PF00590">
    <property type="entry name" value="TP_methylase"/>
    <property type="match status" value="1"/>
</dbReference>
<dbReference type="EMBL" id="JAAXPC010000006">
    <property type="protein sequence ID" value="NKY02406.1"/>
    <property type="molecule type" value="Genomic_DNA"/>
</dbReference>